<evidence type="ECO:0000313" key="2">
    <source>
        <dbReference type="EMBL" id="KAK6930754.1"/>
    </source>
</evidence>
<dbReference type="EMBL" id="JBAMMX010000011">
    <property type="protein sequence ID" value="KAK6930754.1"/>
    <property type="molecule type" value="Genomic_DNA"/>
</dbReference>
<keyword evidence="1" id="KW-0472">Membrane</keyword>
<reference evidence="2 3" key="1">
    <citation type="submission" date="2023-12" db="EMBL/GenBank/DDBJ databases">
        <title>A high-quality genome assembly for Dillenia turbinata (Dilleniales).</title>
        <authorList>
            <person name="Chanderbali A."/>
        </authorList>
    </citation>
    <scope>NUCLEOTIDE SEQUENCE [LARGE SCALE GENOMIC DNA]</scope>
    <source>
        <strain evidence="2">LSX21</strain>
        <tissue evidence="2">Leaf</tissue>
    </source>
</reference>
<evidence type="ECO:0000313" key="3">
    <source>
        <dbReference type="Proteomes" id="UP001370490"/>
    </source>
</evidence>
<comment type="caution">
    <text evidence="2">The sequence shown here is derived from an EMBL/GenBank/DDBJ whole genome shotgun (WGS) entry which is preliminary data.</text>
</comment>
<keyword evidence="3" id="KW-1185">Reference proteome</keyword>
<keyword evidence="1" id="KW-1133">Transmembrane helix</keyword>
<proteinExistence type="predicted"/>
<gene>
    <name evidence="2" type="ORF">RJ641_002547</name>
</gene>
<organism evidence="2 3">
    <name type="scientific">Dillenia turbinata</name>
    <dbReference type="NCBI Taxonomy" id="194707"/>
    <lineage>
        <taxon>Eukaryota</taxon>
        <taxon>Viridiplantae</taxon>
        <taxon>Streptophyta</taxon>
        <taxon>Embryophyta</taxon>
        <taxon>Tracheophyta</taxon>
        <taxon>Spermatophyta</taxon>
        <taxon>Magnoliopsida</taxon>
        <taxon>eudicotyledons</taxon>
        <taxon>Gunneridae</taxon>
        <taxon>Pentapetalae</taxon>
        <taxon>Dilleniales</taxon>
        <taxon>Dilleniaceae</taxon>
        <taxon>Dillenia</taxon>
    </lineage>
</organism>
<dbReference type="PANTHER" id="PTHR43051">
    <property type="entry name" value="POLYNUCLEOTIDE ADENYLYLTRANSFERASE FAMILY PROTEIN"/>
    <property type="match status" value="1"/>
</dbReference>
<dbReference type="InterPro" id="IPR052191">
    <property type="entry name" value="tRNA_ntf/polyA_polymerase_I"/>
</dbReference>
<dbReference type="AlphaFoldDB" id="A0AAN8VFI2"/>
<keyword evidence="1" id="KW-0812">Transmembrane</keyword>
<accession>A0AAN8VFI2</accession>
<sequence>MGMLLMFDPFAKIVYDFLDGIEDIAKAKVRTVIPADVSFMDDCGKDPSFLHLVQFFFAAISLYTDCAARILRAIRIAARRFRFTRETAHFVKEFSGSVLRLDRVWKMMDLIPVFLSHTL</sequence>
<evidence type="ECO:0000256" key="1">
    <source>
        <dbReference type="SAM" id="Phobius"/>
    </source>
</evidence>
<dbReference type="Proteomes" id="UP001370490">
    <property type="component" value="Unassembled WGS sequence"/>
</dbReference>
<protein>
    <submittedName>
        <fullName evidence="2">Uncharacterized protein</fullName>
    </submittedName>
</protein>
<dbReference type="PANTHER" id="PTHR43051:SF2">
    <property type="entry name" value="POLYNUCLEOTIDE ADENYLYLTRANSFERASE FAMILY PROTEIN-RELATED"/>
    <property type="match status" value="1"/>
</dbReference>
<name>A0AAN8VFI2_9MAGN</name>
<feature type="transmembrane region" description="Helical" evidence="1">
    <location>
        <begin position="49"/>
        <end position="71"/>
    </location>
</feature>